<evidence type="ECO:0000313" key="3">
    <source>
        <dbReference type="Proteomes" id="UP000784919"/>
    </source>
</evidence>
<feature type="compositionally biased region" description="Basic and acidic residues" evidence="1">
    <location>
        <begin position="1"/>
        <end position="15"/>
    </location>
</feature>
<reference evidence="2" key="1">
    <citation type="journal article" date="2020" name="bioRxiv">
        <title>Whole genome comparisons of ergot fungi reveals the divergence and evolution of species within the genus Claviceps are the result of varying mechanisms driving genome evolution and host range expansion.</title>
        <authorList>
            <person name="Wyka S.A."/>
            <person name="Mondo S.J."/>
            <person name="Liu M."/>
            <person name="Dettman J."/>
            <person name="Nalam V."/>
            <person name="Broders K.D."/>
        </authorList>
    </citation>
    <scope>NUCLEOTIDE SEQUENCE</scope>
    <source>
        <strain evidence="2">CCC 1102</strain>
    </source>
</reference>
<evidence type="ECO:0000313" key="2">
    <source>
        <dbReference type="EMBL" id="KAG5954396.1"/>
    </source>
</evidence>
<evidence type="ECO:0000256" key="1">
    <source>
        <dbReference type="SAM" id="MobiDB-lite"/>
    </source>
</evidence>
<name>A0A9P7SLI5_9HYPO</name>
<dbReference type="OrthoDB" id="10449059at2759"/>
<feature type="region of interest" description="Disordered" evidence="1">
    <location>
        <begin position="1"/>
        <end position="126"/>
    </location>
</feature>
<accession>A0A9P7SLI5</accession>
<proteinExistence type="predicted"/>
<feature type="compositionally biased region" description="Basic and acidic residues" evidence="1">
    <location>
        <begin position="145"/>
        <end position="160"/>
    </location>
</feature>
<sequence length="198" mass="21813">MPKKDYGEPTRRSERLGAPSLERSVKHEEVEEPALSTSRPESSPASPEPVEPVATTDKEPEEPVASIESDQYNSAEETHVQIVVKSKPPRNTEQTHHRTTPLPAPETNMSATNNNNDNAAGGKQDNLANITTLLQRLMDRMDRLETSPGDRTRSLDREITPDESVCGGKAFNPTGHAAKAEFNPYGEDHNSKNPSYDN</sequence>
<dbReference type="Proteomes" id="UP000784919">
    <property type="component" value="Unassembled WGS sequence"/>
</dbReference>
<organism evidence="2 3">
    <name type="scientific">Claviceps arundinis</name>
    <dbReference type="NCBI Taxonomy" id="1623583"/>
    <lineage>
        <taxon>Eukaryota</taxon>
        <taxon>Fungi</taxon>
        <taxon>Dikarya</taxon>
        <taxon>Ascomycota</taxon>
        <taxon>Pezizomycotina</taxon>
        <taxon>Sordariomycetes</taxon>
        <taxon>Hypocreomycetidae</taxon>
        <taxon>Hypocreales</taxon>
        <taxon>Clavicipitaceae</taxon>
        <taxon>Claviceps</taxon>
    </lineage>
</organism>
<feature type="non-terminal residue" evidence="2">
    <location>
        <position position="198"/>
    </location>
</feature>
<feature type="region of interest" description="Disordered" evidence="1">
    <location>
        <begin position="145"/>
        <end position="198"/>
    </location>
</feature>
<gene>
    <name evidence="2" type="ORF">E4U56_007942</name>
</gene>
<protein>
    <submittedName>
        <fullName evidence="2">Uncharacterized protein</fullName>
    </submittedName>
</protein>
<comment type="caution">
    <text evidence="2">The sequence shown here is derived from an EMBL/GenBank/DDBJ whole genome shotgun (WGS) entry which is preliminary data.</text>
</comment>
<feature type="compositionally biased region" description="Low complexity" evidence="1">
    <location>
        <begin position="108"/>
        <end position="120"/>
    </location>
</feature>
<dbReference type="AlphaFoldDB" id="A0A9P7SLI5"/>
<dbReference type="EMBL" id="SRPS01000832">
    <property type="protein sequence ID" value="KAG5954396.1"/>
    <property type="molecule type" value="Genomic_DNA"/>
</dbReference>